<name>A0A1W6N0I0_9HYPH</name>
<dbReference type="SUPFAM" id="SSF110857">
    <property type="entry name" value="Gamma-glutamyl cyclotransferase-like"/>
    <property type="match status" value="1"/>
</dbReference>
<dbReference type="KEGG" id="mbry:B1812_03545"/>
<evidence type="ECO:0000313" key="3">
    <source>
        <dbReference type="EMBL" id="ARN83338.1"/>
    </source>
</evidence>
<protein>
    <recommendedName>
        <fullName evidence="1">glutathione-specific gamma-glutamylcyclotransferase</fullName>
        <ecNumber evidence="1">4.3.2.7</ecNumber>
    </recommendedName>
</protein>
<evidence type="ECO:0000256" key="1">
    <source>
        <dbReference type="ARBA" id="ARBA00012344"/>
    </source>
</evidence>
<dbReference type="Pfam" id="PF04752">
    <property type="entry name" value="ChaC"/>
    <property type="match status" value="1"/>
</dbReference>
<dbReference type="RefSeq" id="WP_085773472.1">
    <property type="nucleotide sequence ID" value="NZ_AP027149.1"/>
</dbReference>
<organism evidence="3 4">
    <name type="scientific">Methylocystis bryophila</name>
    <dbReference type="NCBI Taxonomy" id="655015"/>
    <lineage>
        <taxon>Bacteria</taxon>
        <taxon>Pseudomonadati</taxon>
        <taxon>Pseudomonadota</taxon>
        <taxon>Alphaproteobacteria</taxon>
        <taxon>Hyphomicrobiales</taxon>
        <taxon>Methylocystaceae</taxon>
        <taxon>Methylocystis</taxon>
    </lineage>
</organism>
<dbReference type="PANTHER" id="PTHR12192:SF2">
    <property type="entry name" value="GLUTATHIONE-SPECIFIC GAMMA-GLUTAMYLCYCLOTRANSFERASE 2"/>
    <property type="match status" value="1"/>
</dbReference>
<dbReference type="STRING" id="655015.B1812_03545"/>
<dbReference type="GO" id="GO:0005737">
    <property type="term" value="C:cytoplasm"/>
    <property type="evidence" value="ECO:0007669"/>
    <property type="project" value="TreeGrafter"/>
</dbReference>
<dbReference type="Proteomes" id="UP000193978">
    <property type="component" value="Chromosome"/>
</dbReference>
<dbReference type="AlphaFoldDB" id="A0A1W6N0I0"/>
<keyword evidence="3" id="KW-0808">Transferase</keyword>
<dbReference type="InterPro" id="IPR013024">
    <property type="entry name" value="GGCT-like"/>
</dbReference>
<dbReference type="OrthoDB" id="9795692at2"/>
<gene>
    <name evidence="3" type="ORF">B1812_03545</name>
</gene>
<dbReference type="InterPro" id="IPR006840">
    <property type="entry name" value="ChaC"/>
</dbReference>
<sequence length="194" mass="21297">MNDLWVFGYGSLMWRPGFDYEESALAFVQGYHRALCIFSHVHRGTPERPGLVLGLDRGGSCQGVVFRVAAARRAATLAYLRERELVTSVYMEKTITARFAEGSSVEALAYVVDRAHPQYAGRLDAEEMARLIASARGASGDNPDYVRNTYEHLLSCGICDEKLAAVTRALDAASCRTAEAFADSPLRIANGRET</sequence>
<dbReference type="EC" id="4.3.2.7" evidence="1"/>
<keyword evidence="4" id="KW-1185">Reference proteome</keyword>
<dbReference type="GO" id="GO:0016740">
    <property type="term" value="F:transferase activity"/>
    <property type="evidence" value="ECO:0007669"/>
    <property type="project" value="UniProtKB-KW"/>
</dbReference>
<dbReference type="Gene3D" id="3.10.490.10">
    <property type="entry name" value="Gamma-glutamyl cyclotransferase-like"/>
    <property type="match status" value="1"/>
</dbReference>
<dbReference type="CDD" id="cd06661">
    <property type="entry name" value="GGCT_like"/>
    <property type="match status" value="1"/>
</dbReference>
<dbReference type="GO" id="GO:0006751">
    <property type="term" value="P:glutathione catabolic process"/>
    <property type="evidence" value="ECO:0007669"/>
    <property type="project" value="InterPro"/>
</dbReference>
<proteinExistence type="predicted"/>
<keyword evidence="2" id="KW-0456">Lyase</keyword>
<dbReference type="InterPro" id="IPR036568">
    <property type="entry name" value="GGCT-like_sf"/>
</dbReference>
<evidence type="ECO:0000256" key="2">
    <source>
        <dbReference type="ARBA" id="ARBA00023239"/>
    </source>
</evidence>
<dbReference type="GO" id="GO:0061928">
    <property type="term" value="F:glutathione specific gamma-glutamylcyclotransferase activity"/>
    <property type="evidence" value="ECO:0007669"/>
    <property type="project" value="UniProtKB-EC"/>
</dbReference>
<dbReference type="EMBL" id="CP019948">
    <property type="protein sequence ID" value="ARN83338.1"/>
    <property type="molecule type" value="Genomic_DNA"/>
</dbReference>
<evidence type="ECO:0000313" key="4">
    <source>
        <dbReference type="Proteomes" id="UP000193978"/>
    </source>
</evidence>
<accession>A0A1W6N0I0</accession>
<dbReference type="PANTHER" id="PTHR12192">
    <property type="entry name" value="CATION TRANSPORT PROTEIN CHAC-RELATED"/>
    <property type="match status" value="1"/>
</dbReference>
<reference evidence="3 4" key="1">
    <citation type="submission" date="2017-02" db="EMBL/GenBank/DDBJ databases">
        <authorList>
            <person name="Peterson S.W."/>
        </authorList>
    </citation>
    <scope>NUCLEOTIDE SEQUENCE [LARGE SCALE GENOMIC DNA]</scope>
    <source>
        <strain evidence="3 4">S285</strain>
    </source>
</reference>